<evidence type="ECO:0000256" key="1">
    <source>
        <dbReference type="SAM" id="MobiDB-lite"/>
    </source>
</evidence>
<feature type="region of interest" description="Disordered" evidence="1">
    <location>
        <begin position="1"/>
        <end position="37"/>
    </location>
</feature>
<feature type="compositionally biased region" description="Polar residues" evidence="1">
    <location>
        <begin position="1"/>
        <end position="10"/>
    </location>
</feature>
<dbReference type="AlphaFoldDB" id="W2TPX6"/>
<evidence type="ECO:0000313" key="2">
    <source>
        <dbReference type="EMBL" id="ETN83818.1"/>
    </source>
</evidence>
<dbReference type="GeneID" id="25347211"/>
<protein>
    <submittedName>
        <fullName evidence="2">Uncharacterized protein</fullName>
    </submittedName>
</protein>
<accession>W2TPX6</accession>
<reference evidence="3" key="1">
    <citation type="journal article" date="2014" name="Nat. Genet.">
        <title>Genome of the human hookworm Necator americanus.</title>
        <authorList>
            <person name="Tang Y.T."/>
            <person name="Gao X."/>
            <person name="Rosa B.A."/>
            <person name="Abubucker S."/>
            <person name="Hallsworth-Pepin K."/>
            <person name="Martin J."/>
            <person name="Tyagi R."/>
            <person name="Heizer E."/>
            <person name="Zhang X."/>
            <person name="Bhonagiri-Palsikar V."/>
            <person name="Minx P."/>
            <person name="Warren W.C."/>
            <person name="Wang Q."/>
            <person name="Zhan B."/>
            <person name="Hotez P.J."/>
            <person name="Sternberg P.W."/>
            <person name="Dougall A."/>
            <person name="Gaze S.T."/>
            <person name="Mulvenna J."/>
            <person name="Sotillo J."/>
            <person name="Ranganathan S."/>
            <person name="Rabelo E.M."/>
            <person name="Wilson R.K."/>
            <person name="Felgner P.L."/>
            <person name="Bethony J."/>
            <person name="Hawdon J.M."/>
            <person name="Gasser R.B."/>
            <person name="Loukas A."/>
            <person name="Mitreva M."/>
        </authorList>
    </citation>
    <scope>NUCLEOTIDE SEQUENCE [LARGE SCALE GENOMIC DNA]</scope>
</reference>
<sequence length="37" mass="3998">MLSVLQSKSAPSGKHRNYGKETPRMCKPTLSGLSGIH</sequence>
<dbReference type="CTD" id="25347211"/>
<gene>
    <name evidence="2" type="ORF">NECAME_07181</name>
</gene>
<keyword evidence="3" id="KW-1185">Reference proteome</keyword>
<name>W2TPX6_NECAM</name>
<dbReference type="Proteomes" id="UP000053676">
    <property type="component" value="Unassembled WGS sequence"/>
</dbReference>
<organism evidence="2 3">
    <name type="scientific">Necator americanus</name>
    <name type="common">Human hookworm</name>
    <dbReference type="NCBI Taxonomy" id="51031"/>
    <lineage>
        <taxon>Eukaryota</taxon>
        <taxon>Metazoa</taxon>
        <taxon>Ecdysozoa</taxon>
        <taxon>Nematoda</taxon>
        <taxon>Chromadorea</taxon>
        <taxon>Rhabditida</taxon>
        <taxon>Rhabditina</taxon>
        <taxon>Rhabditomorpha</taxon>
        <taxon>Strongyloidea</taxon>
        <taxon>Ancylostomatidae</taxon>
        <taxon>Bunostominae</taxon>
        <taxon>Necator</taxon>
    </lineage>
</organism>
<evidence type="ECO:0000313" key="3">
    <source>
        <dbReference type="Proteomes" id="UP000053676"/>
    </source>
</evidence>
<dbReference type="KEGG" id="nai:NECAME_07181"/>
<dbReference type="EMBL" id="KI658080">
    <property type="protein sequence ID" value="ETN83818.1"/>
    <property type="molecule type" value="Genomic_DNA"/>
</dbReference>
<proteinExistence type="predicted"/>